<organism evidence="6">
    <name type="scientific">Mus musculus</name>
    <name type="common">Mouse</name>
    <dbReference type="NCBI Taxonomy" id="10090"/>
    <lineage>
        <taxon>Eukaryota</taxon>
        <taxon>Metazoa</taxon>
        <taxon>Chordata</taxon>
        <taxon>Craniata</taxon>
        <taxon>Vertebrata</taxon>
        <taxon>Euteleostomi</taxon>
        <taxon>Mammalia</taxon>
        <taxon>Eutheria</taxon>
        <taxon>Euarchontoglires</taxon>
        <taxon>Glires</taxon>
        <taxon>Rodentia</taxon>
        <taxon>Myomorpha</taxon>
        <taxon>Muroidea</taxon>
        <taxon>Muridae</taxon>
        <taxon>Murinae</taxon>
        <taxon>Mus</taxon>
        <taxon>Mus</taxon>
    </lineage>
</organism>
<reference evidence="6" key="2">
    <citation type="journal article" date="2000" name="Genome Res.">
        <title>Normalization and subtraction of cap-trapper-selected cDNAs to prepare full-length cDNA libraries for rapid discovery of new genes.</title>
        <authorList>
            <person name="Carninci P."/>
            <person name="Shibata Y."/>
            <person name="Hayatsu N."/>
            <person name="Sugahara Y."/>
            <person name="Shibata K."/>
            <person name="Itoh M."/>
            <person name="Konno H."/>
            <person name="Okazaki Y."/>
            <person name="Muramatsu M."/>
            <person name="Hayashizaki Y."/>
        </authorList>
    </citation>
    <scope>NUCLEOTIDE SEQUENCE</scope>
    <source>
        <strain evidence="6">C57BL/6J</strain>
        <tissue evidence="6">Testis</tissue>
    </source>
</reference>
<reference evidence="6" key="6">
    <citation type="journal article" date="2002" name="Nature">
        <title>Analysis of the mouse transcriptome based on functional annotation of 60,770 full-length cDNAs.</title>
        <authorList>
            <consortium name="The FANTOM Consortium and the RIKEN Genome Exploration Research Group Phase I and II Team"/>
        </authorList>
    </citation>
    <scope>NUCLEOTIDE SEQUENCE</scope>
    <source>
        <strain evidence="6">C57BL/6J</strain>
        <tissue evidence="6">Testis</tissue>
    </source>
</reference>
<feature type="compositionally biased region" description="Low complexity" evidence="4">
    <location>
        <begin position="64"/>
        <end position="74"/>
    </location>
</feature>
<dbReference type="GO" id="GO:0032259">
    <property type="term" value="P:methylation"/>
    <property type="evidence" value="ECO:0007669"/>
    <property type="project" value="UniProtKB-KW"/>
</dbReference>
<proteinExistence type="evidence at transcript level"/>
<reference evidence="6" key="1">
    <citation type="journal article" date="1999" name="Methods Enzymol.">
        <title>High-efficiency full-length cDNA cloning.</title>
        <authorList>
            <person name="Carninci P."/>
            <person name="Hayashizaki Y."/>
        </authorList>
    </citation>
    <scope>NUCLEOTIDE SEQUENCE</scope>
    <source>
        <strain evidence="6">C57BL/6J</strain>
        <tissue evidence="6">Testis</tissue>
    </source>
</reference>
<keyword evidence="2" id="KW-0808">Transferase</keyword>
<dbReference type="GO" id="GO:0008168">
    <property type="term" value="F:methyltransferase activity"/>
    <property type="evidence" value="ECO:0007669"/>
    <property type="project" value="UniProtKB-KW"/>
</dbReference>
<dbReference type="InterPro" id="IPR001073">
    <property type="entry name" value="C1q_dom"/>
</dbReference>
<reference evidence="6" key="7">
    <citation type="journal article" date="2005" name="Science">
        <title>The Transcriptional Landscape of the Mammalian Genome.</title>
        <authorList>
            <consortium name="The FANTOM Consortium"/>
            <consortium name="Riken Genome Exploration Research Group and Genome Science Group (Genome Network Project Core Group)"/>
        </authorList>
    </citation>
    <scope>NUCLEOTIDE SEQUENCE</scope>
    <source>
        <strain evidence="6">C57BL/6J</strain>
        <tissue evidence="6">Testis</tissue>
    </source>
</reference>
<feature type="domain" description="C1q" evidence="5">
    <location>
        <begin position="183"/>
        <end position="208"/>
    </location>
</feature>
<dbReference type="EMBL" id="AK015077">
    <property type="protein sequence ID" value="BAB29703.1"/>
    <property type="molecule type" value="mRNA"/>
</dbReference>
<name>Q9CUQ2_MOUSE</name>
<dbReference type="PROSITE" id="PS50871">
    <property type="entry name" value="C1Q"/>
    <property type="match status" value="1"/>
</dbReference>
<reference evidence="6" key="4">
    <citation type="submission" date="2000-07" db="EMBL/GenBank/DDBJ databases">
        <authorList>
            <person name="Adachi J."/>
            <person name="Aizawa K."/>
            <person name="Akahira S."/>
            <person name="Akimura T."/>
            <person name="Arai A."/>
            <person name="Aono H."/>
            <person name="Arakawa T."/>
            <person name="Bono H."/>
            <person name="Carninci P."/>
            <person name="Fukuda S."/>
            <person name="Fukunishi Y."/>
            <person name="Furuno M."/>
            <person name="Hanagaki T."/>
            <person name="Hara A."/>
            <person name="Hayatsu N."/>
            <person name="Hiramoto K."/>
            <person name="Hiraoka T."/>
            <person name="Hori F."/>
            <person name="Imotani K."/>
            <person name="Ishii Y."/>
            <person name="Itoh M."/>
            <person name="Izawa M."/>
            <person name="Kasukawa T."/>
            <person name="Kato H."/>
            <person name="Kawai J."/>
            <person name="Kojima Y."/>
            <person name="Konno H."/>
            <person name="Kouda M."/>
            <person name="Koya S."/>
            <person name="Kurihara C."/>
            <person name="Matsuyama T."/>
            <person name="Miyazaki A."/>
            <person name="Nishi K."/>
            <person name="Nomura K."/>
            <person name="Numazaki R."/>
            <person name="Ohno M."/>
            <person name="Okazaki Y."/>
            <person name="Okido T."/>
            <person name="Owa C."/>
            <person name="Saito H."/>
            <person name="Saito R."/>
            <person name="Sakai C."/>
            <person name="Sakai K."/>
            <person name="Sano H."/>
            <person name="Sasaki D."/>
            <person name="Shibata K."/>
            <person name="Shibata Y."/>
            <person name="Shinagawa A."/>
            <person name="Shiraki T."/>
            <person name="Sogabe Y."/>
            <person name="Suzuki H."/>
            <person name="Tagami M."/>
            <person name="Tagawa A."/>
            <person name="Takahashi F."/>
            <person name="Tanaka T."/>
            <person name="Tejima Y."/>
            <person name="Toya T."/>
            <person name="Yamamura T."/>
            <person name="Yasunishi A."/>
            <person name="Yoshida K."/>
            <person name="Yoshino M."/>
            <person name="Muramatsu M."/>
            <person name="Hayashizaki Y."/>
        </authorList>
    </citation>
    <scope>NUCLEOTIDE SEQUENCE</scope>
    <source>
        <strain evidence="6">C57BL/6J</strain>
        <tissue evidence="6">Testis</tissue>
    </source>
</reference>
<feature type="region of interest" description="Disordered" evidence="4">
    <location>
        <begin position="187"/>
        <end position="208"/>
    </location>
</feature>
<evidence type="ECO:0000259" key="5">
    <source>
        <dbReference type="PROSITE" id="PS50871"/>
    </source>
</evidence>
<evidence type="ECO:0000256" key="4">
    <source>
        <dbReference type="SAM" id="MobiDB-lite"/>
    </source>
</evidence>
<evidence type="ECO:0000256" key="2">
    <source>
        <dbReference type="ARBA" id="ARBA00022679"/>
    </source>
</evidence>
<dbReference type="GO" id="GO:0008270">
    <property type="term" value="F:zinc ion binding"/>
    <property type="evidence" value="ECO:0007669"/>
    <property type="project" value="UniProtKB-KW"/>
</dbReference>
<protein>
    <recommendedName>
        <fullName evidence="5">C1q domain-containing protein</fullName>
    </recommendedName>
</protein>
<reference evidence="6" key="3">
    <citation type="journal article" date="2000" name="Genome Res.">
        <title>RIKEN integrated sequence analysis (RISA) system--384-format sequencing pipeline with 384 multicapillary sequencer.</title>
        <authorList>
            <person name="Shibata K."/>
            <person name="Itoh M."/>
            <person name="Aizawa K."/>
            <person name="Nagaoka S."/>
            <person name="Sasaki N."/>
            <person name="Carninci P."/>
            <person name="Konno H."/>
            <person name="Akiyama J."/>
            <person name="Nishi K."/>
            <person name="Kitsunai T."/>
            <person name="Tashiro H."/>
            <person name="Itoh M."/>
            <person name="Sumi N."/>
            <person name="Ishii Y."/>
            <person name="Nakamura S."/>
            <person name="Hazama M."/>
            <person name="Nishine T."/>
            <person name="Harada A."/>
            <person name="Yamamoto R."/>
            <person name="Matsumoto H."/>
            <person name="Sakaguchi S."/>
            <person name="Ikegami T."/>
            <person name="Kashiwagi K."/>
            <person name="Fujiwake S."/>
            <person name="Inoue K."/>
            <person name="Togawa Y."/>
            <person name="Izawa M."/>
            <person name="Ohara E."/>
            <person name="Watahiki M."/>
            <person name="Yoneda Y."/>
            <person name="Ishikawa T."/>
            <person name="Ozawa K."/>
            <person name="Tanaka T."/>
            <person name="Matsuura S."/>
            <person name="Kawai J."/>
            <person name="Okazaki Y."/>
            <person name="Muramatsu M."/>
            <person name="Inoue Y."/>
            <person name="Kira A."/>
            <person name="Hayashizaki Y."/>
        </authorList>
    </citation>
    <scope>NUCLEOTIDE SEQUENCE</scope>
    <source>
        <strain evidence="6">C57BL/6J</strain>
        <tissue evidence="6">Testis</tissue>
    </source>
</reference>
<evidence type="ECO:0000256" key="3">
    <source>
        <dbReference type="ARBA" id="ARBA00022691"/>
    </source>
</evidence>
<dbReference type="AlphaFoldDB" id="Q9CUQ2"/>
<accession>Q9CUQ2</accession>
<feature type="non-terminal residue" evidence="6">
    <location>
        <position position="1"/>
    </location>
</feature>
<sequence>RPAPTAAGLPACEHRTRHRPRSPPRRRARLGARSGHGSSRELAGARLQGHREGEGSYRRASEGAPRPTRPAFRARPLRLPPAAAPSAGSLRPPPPPPSSAAAAAAAGKGAEETASLPLPTAHARLGPTVRKSATSERRVARALDVTSATRRGAGLRRLPGLNAGASRNLLAWGWPCAHLSLYPGSPRVSFSATRRRGTDPPRAGFVGP</sequence>
<evidence type="ECO:0000313" key="6">
    <source>
        <dbReference type="EMBL" id="BAB29703.1"/>
    </source>
</evidence>
<keyword evidence="3" id="KW-0949">S-adenosyl-L-methionine</keyword>
<reference evidence="6" key="8">
    <citation type="journal article" date="2005" name="Science">
        <title>Antisense Transcription in the Mammalian Transcriptome.</title>
        <authorList>
            <consortium name="RIKEN Genome Exploration Research Group and Genome Science Group (Genome Network Project Core Group) and the FANTOM Consortium"/>
        </authorList>
    </citation>
    <scope>NUCLEOTIDE SEQUENCE</scope>
    <source>
        <strain evidence="6">C57BL/6J</strain>
        <tissue evidence="6">Testis</tissue>
    </source>
</reference>
<keyword evidence="1" id="KW-0489">Methyltransferase</keyword>
<feature type="compositionally biased region" description="Basic and acidic residues" evidence="4">
    <location>
        <begin position="49"/>
        <end position="61"/>
    </location>
</feature>
<feature type="compositionally biased region" description="Basic residues" evidence="4">
    <location>
        <begin position="15"/>
        <end position="30"/>
    </location>
</feature>
<dbReference type="PROSITE" id="PS00094">
    <property type="entry name" value="C5_MTASE_1"/>
    <property type="match status" value="1"/>
</dbReference>
<feature type="region of interest" description="Disordered" evidence="4">
    <location>
        <begin position="1"/>
        <end position="137"/>
    </location>
</feature>
<dbReference type="InterPro" id="IPR018117">
    <property type="entry name" value="C5_DNA_meth_AS"/>
</dbReference>
<evidence type="ECO:0000256" key="1">
    <source>
        <dbReference type="ARBA" id="ARBA00022603"/>
    </source>
</evidence>
<reference evidence="6" key="5">
    <citation type="journal article" date="2001" name="Nature">
        <title>Functional annotation of a full-length mouse cDNA collection.</title>
        <authorList>
            <consortium name="The RIKEN Genome Exploration Research Group Phase II Team and the FANTOM Consortium"/>
        </authorList>
    </citation>
    <scope>NUCLEOTIDE SEQUENCE</scope>
    <source>
        <strain evidence="6">C57BL/6J</strain>
        <tissue evidence="6">Testis</tissue>
    </source>
</reference>